<evidence type="ECO:0000313" key="2">
    <source>
        <dbReference type="Proteomes" id="UP001530293"/>
    </source>
</evidence>
<proteinExistence type="predicted"/>
<accession>A0ABD3M5S9</accession>
<organism evidence="1 2">
    <name type="scientific">Discostella pseudostelligera</name>
    <dbReference type="NCBI Taxonomy" id="259834"/>
    <lineage>
        <taxon>Eukaryota</taxon>
        <taxon>Sar</taxon>
        <taxon>Stramenopiles</taxon>
        <taxon>Ochrophyta</taxon>
        <taxon>Bacillariophyta</taxon>
        <taxon>Coscinodiscophyceae</taxon>
        <taxon>Thalassiosirophycidae</taxon>
        <taxon>Stephanodiscales</taxon>
        <taxon>Stephanodiscaceae</taxon>
        <taxon>Discostella</taxon>
    </lineage>
</organism>
<gene>
    <name evidence="1" type="ORF">ACHAWU_000709</name>
</gene>
<name>A0ABD3M5S9_9STRA</name>
<reference evidence="1 2" key="1">
    <citation type="submission" date="2024-10" db="EMBL/GenBank/DDBJ databases">
        <title>Updated reference genomes for cyclostephanoid diatoms.</title>
        <authorList>
            <person name="Roberts W.R."/>
            <person name="Alverson A.J."/>
        </authorList>
    </citation>
    <scope>NUCLEOTIDE SEQUENCE [LARGE SCALE GENOMIC DNA]</scope>
    <source>
        <strain evidence="1 2">AJA232-27</strain>
    </source>
</reference>
<dbReference type="AlphaFoldDB" id="A0ABD3M5S9"/>
<protein>
    <submittedName>
        <fullName evidence="1">Uncharacterized protein</fullName>
    </submittedName>
</protein>
<comment type="caution">
    <text evidence="1">The sequence shown here is derived from an EMBL/GenBank/DDBJ whole genome shotgun (WGS) entry which is preliminary data.</text>
</comment>
<evidence type="ECO:0000313" key="1">
    <source>
        <dbReference type="EMBL" id="KAL3759410.1"/>
    </source>
</evidence>
<keyword evidence="2" id="KW-1185">Reference proteome</keyword>
<sequence length="54" mass="5832">MQESSVNQLVQLIRIVKMASTVGTYTPTTAEASQSEEDSASNFEKVLTVLDLVA</sequence>
<dbReference type="Proteomes" id="UP001530293">
    <property type="component" value="Unassembled WGS sequence"/>
</dbReference>
<dbReference type="EMBL" id="JALLBG020000200">
    <property type="protein sequence ID" value="KAL3759410.1"/>
    <property type="molecule type" value="Genomic_DNA"/>
</dbReference>